<dbReference type="KEGG" id="doa:AXF15_06055"/>
<reference evidence="2" key="1">
    <citation type="submission" date="2016-02" db="EMBL/GenBank/DDBJ databases">
        <authorList>
            <person name="Holder M.E."/>
            <person name="Ajami N.J."/>
            <person name="Petrosino J.F."/>
        </authorList>
    </citation>
    <scope>NUCLEOTIDE SEQUENCE [LARGE SCALE GENOMIC DNA]</scope>
    <source>
        <strain evidence="2">DSM 12838</strain>
    </source>
</reference>
<accession>A0A0X8JPU4</accession>
<dbReference type="OrthoDB" id="9131875at2"/>
<dbReference type="AlphaFoldDB" id="A0A0X8JPU4"/>
<dbReference type="RefSeq" id="WP_066604714.1">
    <property type="nucleotide sequence ID" value="NZ_CP014230.1"/>
</dbReference>
<keyword evidence="2" id="KW-1185">Reference proteome</keyword>
<evidence type="ECO:0000313" key="2">
    <source>
        <dbReference type="Proteomes" id="UP000063964"/>
    </source>
</evidence>
<dbReference type="Proteomes" id="UP000063964">
    <property type="component" value="Chromosome"/>
</dbReference>
<organism evidence="1 2">
    <name type="scientific">Desulfomicrobium orale DSM 12838</name>
    <dbReference type="NCBI Taxonomy" id="888061"/>
    <lineage>
        <taxon>Bacteria</taxon>
        <taxon>Pseudomonadati</taxon>
        <taxon>Thermodesulfobacteriota</taxon>
        <taxon>Desulfovibrionia</taxon>
        <taxon>Desulfovibrionales</taxon>
        <taxon>Desulfomicrobiaceae</taxon>
        <taxon>Desulfomicrobium</taxon>
    </lineage>
</organism>
<dbReference type="STRING" id="888061.AXF15_06055"/>
<sequence>MKEQDDPNSACPHEMYRLYLLELRPHVVVAHHLPGRLRVRVRPGLAAIRMLSRHAADGPDALHRLLPGHPAVHVNPLSGSLVLEYAPSLIPFELLDEFFRTGSDEQAAALLDRLLGSNLQPKETAL</sequence>
<dbReference type="EMBL" id="CP014230">
    <property type="protein sequence ID" value="AMD92709.1"/>
    <property type="molecule type" value="Genomic_DNA"/>
</dbReference>
<evidence type="ECO:0000313" key="1">
    <source>
        <dbReference type="EMBL" id="AMD92709.1"/>
    </source>
</evidence>
<proteinExistence type="predicted"/>
<protein>
    <recommendedName>
        <fullName evidence="3">Cation transporter</fullName>
    </recommendedName>
</protein>
<gene>
    <name evidence="1" type="ORF">AXF15_06055</name>
</gene>
<evidence type="ECO:0008006" key="3">
    <source>
        <dbReference type="Google" id="ProtNLM"/>
    </source>
</evidence>
<name>A0A0X8JPU4_9BACT</name>